<evidence type="ECO:0000313" key="1">
    <source>
        <dbReference type="EMBL" id="QBK93706.1"/>
    </source>
</evidence>
<name>A0A481ZDH3_9VIRU</name>
<proteinExistence type="predicted"/>
<dbReference type="EMBL" id="MK500604">
    <property type="protein sequence ID" value="QBK93706.1"/>
    <property type="molecule type" value="Genomic_DNA"/>
</dbReference>
<sequence length="200" mass="23246">MDKLIDAAKVGNLNLFKRLEEETKDIDWDKCHAVAFLEGNFNIVKYCDGKGEFWFNVLPCNLKEINFTHRKWKQCMYWAARIDRFHTFMWCELKVAEGYGCIIGLKNYKTKVSNGFICIERGEDDFYWEELAGQDQYIVNPLPSVKFPSGFSTVHTFGNKVDVIARGGDRNKMIKCLRKALKKSKGEVTAYLEDKLDSRE</sequence>
<organism evidence="1">
    <name type="scientific">Pithovirus LCPAC406</name>
    <dbReference type="NCBI Taxonomy" id="2506599"/>
    <lineage>
        <taxon>Viruses</taxon>
        <taxon>Pithoviruses</taxon>
    </lineage>
</organism>
<protein>
    <submittedName>
        <fullName evidence="1">Uncharacterized protein</fullName>
    </submittedName>
</protein>
<reference evidence="1" key="1">
    <citation type="journal article" date="2019" name="MBio">
        <title>Virus Genomes from Deep Sea Sediments Expand the Ocean Megavirome and Support Independent Origins of Viral Gigantism.</title>
        <authorList>
            <person name="Backstrom D."/>
            <person name="Yutin N."/>
            <person name="Jorgensen S.L."/>
            <person name="Dharamshi J."/>
            <person name="Homa F."/>
            <person name="Zaremba-Niedwiedzka K."/>
            <person name="Spang A."/>
            <person name="Wolf Y.I."/>
            <person name="Koonin E.V."/>
            <person name="Ettema T.J."/>
        </authorList>
    </citation>
    <scope>NUCLEOTIDE SEQUENCE</scope>
</reference>
<gene>
    <name evidence="1" type="ORF">LCPAC406_00200</name>
</gene>
<accession>A0A481ZDH3</accession>